<dbReference type="PROSITE" id="PS50181">
    <property type="entry name" value="FBOX"/>
    <property type="match status" value="1"/>
</dbReference>
<dbReference type="EMBL" id="ML211099">
    <property type="protein sequence ID" value="TFK88785.1"/>
    <property type="molecule type" value="Genomic_DNA"/>
</dbReference>
<evidence type="ECO:0000259" key="2">
    <source>
        <dbReference type="PROSITE" id="PS50181"/>
    </source>
</evidence>
<dbReference type="InterPro" id="IPR001810">
    <property type="entry name" value="F-box_dom"/>
</dbReference>
<dbReference type="Proteomes" id="UP000308197">
    <property type="component" value="Unassembled WGS sequence"/>
</dbReference>
<gene>
    <name evidence="3" type="ORF">K466DRAFT_56814</name>
</gene>
<feature type="compositionally biased region" description="Acidic residues" evidence="1">
    <location>
        <begin position="419"/>
        <end position="429"/>
    </location>
</feature>
<sequence>MQIMSVPMDAFYEIVSHMEPKDLLQLSRASKELRALLLSKKNTRHLWVAARNNVVPPLPDCPEDMSEPRYAFLVFERFCELCGQGRAQNVDYAIRVRLCGGCWTAEAQKGSELYKTLQLQRQKELQETLCTLVPRGTRSWSSSEWHDGPLDSLDQMRHHWYYSPQFLSVARQYLALRRSGNQTALQDFVEKRQADTLVRRNVLFHRTLLDWEVKSGNIKYAAGADAQAERIFEITNKLRELGYDPSEFPRRNTDWDQMLNQPRKLTPRIWNTIRPKLLVILEEGRRQREADAFHLKWVKRREQLQAHYEQFLLEDRASIKTRTLPSPDDAVELPCMKEIMTGEEPDVDLTQEEFLAIREIMLSEAHEYRARVQRELAKKLADASAAKPVASSTLPPRKRRRLPGASSVAKGKQRASAADDSDDTGMDSDEVSKLLESPSSVFRCSPGWMNPDKCNSQFVMSYIGLLEHRQVKHGTWNNDDIFVTKPGYGDLFDAQFARRLLSSLRLEEGTTHSELDVIVRSGRPHCSCGKDPIPNFESEPKPAILGRLIQHLVLAYRQQSWIKGRQADPAENLDEHHITFTPFAVPDAAIASSSGDVAV</sequence>
<accession>A0A5C3PGB6</accession>
<feature type="domain" description="F-box" evidence="2">
    <location>
        <begin position="1"/>
        <end position="50"/>
    </location>
</feature>
<dbReference type="InParanoid" id="A0A5C3PGB6"/>
<dbReference type="STRING" id="1314778.A0A5C3PGB6"/>
<evidence type="ECO:0000256" key="1">
    <source>
        <dbReference type="SAM" id="MobiDB-lite"/>
    </source>
</evidence>
<reference evidence="3 4" key="1">
    <citation type="journal article" date="2019" name="Nat. Ecol. Evol.">
        <title>Megaphylogeny resolves global patterns of mushroom evolution.</title>
        <authorList>
            <person name="Varga T."/>
            <person name="Krizsan K."/>
            <person name="Foldi C."/>
            <person name="Dima B."/>
            <person name="Sanchez-Garcia M."/>
            <person name="Sanchez-Ramirez S."/>
            <person name="Szollosi G.J."/>
            <person name="Szarkandi J.G."/>
            <person name="Papp V."/>
            <person name="Albert L."/>
            <person name="Andreopoulos W."/>
            <person name="Angelini C."/>
            <person name="Antonin V."/>
            <person name="Barry K.W."/>
            <person name="Bougher N.L."/>
            <person name="Buchanan P."/>
            <person name="Buyck B."/>
            <person name="Bense V."/>
            <person name="Catcheside P."/>
            <person name="Chovatia M."/>
            <person name="Cooper J."/>
            <person name="Damon W."/>
            <person name="Desjardin D."/>
            <person name="Finy P."/>
            <person name="Geml J."/>
            <person name="Haridas S."/>
            <person name="Hughes K."/>
            <person name="Justo A."/>
            <person name="Karasinski D."/>
            <person name="Kautmanova I."/>
            <person name="Kiss B."/>
            <person name="Kocsube S."/>
            <person name="Kotiranta H."/>
            <person name="LaButti K.M."/>
            <person name="Lechner B.E."/>
            <person name="Liimatainen K."/>
            <person name="Lipzen A."/>
            <person name="Lukacs Z."/>
            <person name="Mihaltcheva S."/>
            <person name="Morgado L.N."/>
            <person name="Niskanen T."/>
            <person name="Noordeloos M.E."/>
            <person name="Ohm R.A."/>
            <person name="Ortiz-Santana B."/>
            <person name="Ovrebo C."/>
            <person name="Racz N."/>
            <person name="Riley R."/>
            <person name="Savchenko A."/>
            <person name="Shiryaev A."/>
            <person name="Soop K."/>
            <person name="Spirin V."/>
            <person name="Szebenyi C."/>
            <person name="Tomsovsky M."/>
            <person name="Tulloss R.E."/>
            <person name="Uehling J."/>
            <person name="Grigoriev I.V."/>
            <person name="Vagvolgyi C."/>
            <person name="Papp T."/>
            <person name="Martin F.M."/>
            <person name="Miettinen O."/>
            <person name="Hibbett D.S."/>
            <person name="Nagy L.G."/>
        </authorList>
    </citation>
    <scope>NUCLEOTIDE SEQUENCE [LARGE SCALE GENOMIC DNA]</scope>
    <source>
        <strain evidence="3 4">HHB13444</strain>
    </source>
</reference>
<dbReference type="AlphaFoldDB" id="A0A5C3PGB6"/>
<protein>
    <recommendedName>
        <fullName evidence="2">F-box domain-containing protein</fullName>
    </recommendedName>
</protein>
<dbReference type="SMART" id="SM00256">
    <property type="entry name" value="FBOX"/>
    <property type="match status" value="1"/>
</dbReference>
<name>A0A5C3PGB6_9APHY</name>
<dbReference type="SUPFAM" id="SSF81383">
    <property type="entry name" value="F-box domain"/>
    <property type="match status" value="1"/>
</dbReference>
<proteinExistence type="predicted"/>
<feature type="region of interest" description="Disordered" evidence="1">
    <location>
        <begin position="384"/>
        <end position="432"/>
    </location>
</feature>
<evidence type="ECO:0000313" key="4">
    <source>
        <dbReference type="Proteomes" id="UP000308197"/>
    </source>
</evidence>
<organism evidence="3 4">
    <name type="scientific">Polyporus arcularius HHB13444</name>
    <dbReference type="NCBI Taxonomy" id="1314778"/>
    <lineage>
        <taxon>Eukaryota</taxon>
        <taxon>Fungi</taxon>
        <taxon>Dikarya</taxon>
        <taxon>Basidiomycota</taxon>
        <taxon>Agaricomycotina</taxon>
        <taxon>Agaricomycetes</taxon>
        <taxon>Polyporales</taxon>
        <taxon>Polyporaceae</taxon>
        <taxon>Polyporus</taxon>
    </lineage>
</organism>
<dbReference type="Pfam" id="PF00646">
    <property type="entry name" value="F-box"/>
    <property type="match status" value="1"/>
</dbReference>
<evidence type="ECO:0000313" key="3">
    <source>
        <dbReference type="EMBL" id="TFK88785.1"/>
    </source>
</evidence>
<dbReference type="InterPro" id="IPR036047">
    <property type="entry name" value="F-box-like_dom_sf"/>
</dbReference>
<keyword evidence="4" id="KW-1185">Reference proteome</keyword>